<dbReference type="InterPro" id="IPR028098">
    <property type="entry name" value="Glyco_trans_4-like_N"/>
</dbReference>
<reference evidence="3 4" key="1">
    <citation type="journal article" date="2014" name="Genome Announc.">
        <title>Complete Genome Sequences of Fish Pathogenic Weissella ceti Strains WS74 and WS105.</title>
        <authorList>
            <person name="Figueiredo H.C."/>
            <person name="Leal C.A."/>
            <person name="Dorella F.A."/>
            <person name="Carvalho A.F."/>
            <person name="Soares S.C."/>
            <person name="Pereira F.L."/>
            <person name="Azevedo V.A."/>
        </authorList>
    </citation>
    <scope>NUCLEOTIDE SEQUENCE [LARGE SCALE GENOMIC DNA]</scope>
    <source>
        <strain evidence="3 4">WS74</strain>
    </source>
</reference>
<dbReference type="STRING" id="759620.WS105_0218"/>
<evidence type="ECO:0000259" key="1">
    <source>
        <dbReference type="Pfam" id="PF00534"/>
    </source>
</evidence>
<evidence type="ECO:0000313" key="3">
    <source>
        <dbReference type="EMBL" id="AIM62471.1"/>
    </source>
</evidence>
<dbReference type="KEGG" id="wci:WS105_0218"/>
<dbReference type="KEGG" id="wct:WS74_0219"/>
<accession>A0A075TZ04</accession>
<dbReference type="CDD" id="cd03817">
    <property type="entry name" value="GT4_UGDG-like"/>
    <property type="match status" value="1"/>
</dbReference>
<evidence type="ECO:0000259" key="2">
    <source>
        <dbReference type="Pfam" id="PF13439"/>
    </source>
</evidence>
<evidence type="ECO:0000313" key="4">
    <source>
        <dbReference type="Proteomes" id="UP000029079"/>
    </source>
</evidence>
<sequence>MKIGLFTDTYFPQVSGVATSIKTLKEQLEAQGHEVYIFTSTDPKVKKPTIEPHIYRFSSMPFIGFKDRRITYRGGFQALQIAKKLELDLVHTQTEFSLGLIGKFVARQMKIPVVHTFHTNYEDYLHYVANGRLIRPADVALIARYFLNSMTAIVSPSQQTFDTLMKYKVQTPVEIIPTGVKVAHDQSTDNSVELRASLGLAQDTPVLMSIGRVAFEKNIDQALSVFSEVLKDIPNAMFVIVGNGPAMSSLKDHAEAIGIAASVIFVGEVNHDQIYGYYRVGDVFVSASTSETQGLTFIEAITADTPVVAMHSDYMDTIVIDENIGTLVDNGEEMVEPIVRYLQAKQVGDVIGDPTSRAAILHEIDERTFGTRINDFYEFAFTLYHADAQTDEDDDNDAEYARSFLHPFRRDSHD</sequence>
<organism evidence="3 4">
    <name type="scientific">Weissella ceti</name>
    <dbReference type="NCBI Taxonomy" id="759620"/>
    <lineage>
        <taxon>Bacteria</taxon>
        <taxon>Bacillati</taxon>
        <taxon>Bacillota</taxon>
        <taxon>Bacilli</taxon>
        <taxon>Lactobacillales</taxon>
        <taxon>Lactobacillaceae</taxon>
        <taxon>Weissella</taxon>
    </lineage>
</organism>
<name>A0A075TZ04_9LACO</name>
<dbReference type="SUPFAM" id="SSF53756">
    <property type="entry name" value="UDP-Glycosyltransferase/glycogen phosphorylase"/>
    <property type="match status" value="1"/>
</dbReference>
<dbReference type="PANTHER" id="PTHR45947">
    <property type="entry name" value="SULFOQUINOVOSYL TRANSFERASE SQD2"/>
    <property type="match status" value="1"/>
</dbReference>
<dbReference type="InterPro" id="IPR050194">
    <property type="entry name" value="Glycosyltransferase_grp1"/>
</dbReference>
<dbReference type="KEGG" id="wce:WS08_0219"/>
<dbReference type="RefSeq" id="WP_009495406.1">
    <property type="nucleotide sequence ID" value="NZ_CP009223.1"/>
</dbReference>
<dbReference type="EMBL" id="CP009223">
    <property type="protein sequence ID" value="AIM62471.1"/>
    <property type="molecule type" value="Genomic_DNA"/>
</dbReference>
<keyword evidence="3" id="KW-0808">Transferase</keyword>
<dbReference type="AlphaFoldDB" id="A0A075TZ04"/>
<dbReference type="Gene3D" id="3.40.50.2000">
    <property type="entry name" value="Glycogen Phosphorylase B"/>
    <property type="match status" value="2"/>
</dbReference>
<gene>
    <name evidence="3" type="ORF">WS74_0219</name>
</gene>
<dbReference type="FunFam" id="3.40.50.2000:FF:000136">
    <property type="entry name" value="Glycosyl transferase, group 1"/>
    <property type="match status" value="1"/>
</dbReference>
<dbReference type="PANTHER" id="PTHR45947:SF3">
    <property type="entry name" value="SULFOQUINOVOSYL TRANSFERASE SQD2"/>
    <property type="match status" value="1"/>
</dbReference>
<dbReference type="PATRIC" id="fig|759620.7.peg.206"/>
<dbReference type="OrthoDB" id="9802525at2"/>
<dbReference type="Proteomes" id="UP000029079">
    <property type="component" value="Chromosome"/>
</dbReference>
<dbReference type="Pfam" id="PF00534">
    <property type="entry name" value="Glycos_transf_1"/>
    <property type="match status" value="1"/>
</dbReference>
<feature type="domain" description="Glycosyltransferase subfamily 4-like N-terminal" evidence="2">
    <location>
        <begin position="14"/>
        <end position="182"/>
    </location>
</feature>
<dbReference type="Pfam" id="PF13439">
    <property type="entry name" value="Glyco_transf_4"/>
    <property type="match status" value="1"/>
</dbReference>
<reference evidence="4" key="2">
    <citation type="submission" date="2014-08" db="EMBL/GenBank/DDBJ databases">
        <title>Complete genome of Weissella ceti strain WS74 isolated from diseased rainbow trout in Brazil.</title>
        <authorList>
            <person name="Figueiredo H.C.P."/>
            <person name="Leal C.A.G."/>
            <person name="Pereira F.L."/>
            <person name="Soares S.C."/>
            <person name="Dorella F.A."/>
            <person name="Carvalho A.F."/>
            <person name="Azevedo V.A.C."/>
        </authorList>
    </citation>
    <scope>NUCLEOTIDE SEQUENCE [LARGE SCALE GENOMIC DNA]</scope>
    <source>
        <strain evidence="4">WS74</strain>
    </source>
</reference>
<dbReference type="GO" id="GO:0016758">
    <property type="term" value="F:hexosyltransferase activity"/>
    <property type="evidence" value="ECO:0007669"/>
    <property type="project" value="TreeGrafter"/>
</dbReference>
<dbReference type="InterPro" id="IPR001296">
    <property type="entry name" value="Glyco_trans_1"/>
</dbReference>
<proteinExistence type="predicted"/>
<feature type="domain" description="Glycosyl transferase family 1" evidence="1">
    <location>
        <begin position="193"/>
        <end position="342"/>
    </location>
</feature>
<keyword evidence="4" id="KW-1185">Reference proteome</keyword>
<protein>
    <submittedName>
        <fullName evidence="3">Group 1 glycosyl transferase</fullName>
    </submittedName>
</protein>